<comment type="similarity">
    <text evidence="2">Belongs to the Ca(2+):cation antiporter (CaCA) (TC 2.A.19) family.</text>
</comment>
<feature type="domain" description="Sodium/calcium exchanger membrane region" evidence="10">
    <location>
        <begin position="278"/>
        <end position="425"/>
    </location>
</feature>
<dbReference type="PANTHER" id="PTHR31503">
    <property type="entry name" value="VACUOLAR CALCIUM ION TRANSPORTER"/>
    <property type="match status" value="1"/>
</dbReference>
<reference evidence="11" key="1">
    <citation type="submission" date="2020-03" db="EMBL/GenBank/DDBJ databases">
        <title>A mixture of massive structural variations and highly conserved coding sequences in Ustilaginoidea virens genome.</title>
        <authorList>
            <person name="Zhang K."/>
            <person name="Zhao Z."/>
            <person name="Zhang Z."/>
            <person name="Li Y."/>
            <person name="Hsiang T."/>
            <person name="Sun W."/>
        </authorList>
    </citation>
    <scope>NUCLEOTIDE SEQUENCE</scope>
    <source>
        <strain evidence="11">UV-8b</strain>
    </source>
</reference>
<dbReference type="KEGG" id="uvi:66066698"/>
<dbReference type="RefSeq" id="XP_042999351.1">
    <property type="nucleotide sequence ID" value="XM_043143418.1"/>
</dbReference>
<keyword evidence="6" id="KW-0406">Ion transport</keyword>
<feature type="domain" description="Sodium/calcium exchanger membrane region" evidence="10">
    <location>
        <begin position="114"/>
        <end position="244"/>
    </location>
</feature>
<feature type="transmembrane region" description="Helical" evidence="9">
    <location>
        <begin position="223"/>
        <end position="242"/>
    </location>
</feature>
<proteinExistence type="inferred from homology"/>
<dbReference type="Gene3D" id="1.20.1420.30">
    <property type="entry name" value="NCX, central ion-binding region"/>
    <property type="match status" value="1"/>
</dbReference>
<evidence type="ECO:0000256" key="5">
    <source>
        <dbReference type="ARBA" id="ARBA00022989"/>
    </source>
</evidence>
<protein>
    <recommendedName>
        <fullName evidence="10">Sodium/calcium exchanger membrane region domain-containing protein</fullName>
    </recommendedName>
</protein>
<feature type="transmembrane region" description="Helical" evidence="9">
    <location>
        <begin position="380"/>
        <end position="401"/>
    </location>
</feature>
<evidence type="ECO:0000256" key="1">
    <source>
        <dbReference type="ARBA" id="ARBA00004127"/>
    </source>
</evidence>
<sequence>MAKVLPDTIRARRRAMADNSALLDGEESQPPPPGIARTPSVFLRMQPDTRQEIGGLLKELYSSPTKALLIFAPAGIIAGLLQQPAVTVFLLNLMALVPLPGLILYSVLVATGDSALLGGLLGAVLGNATEIALGICALFLNETRIAQGIMIGSILTYCLFVLGGSFLVASYGKKEKTFSKARTSIMSSLVMSASICLAIPTVMALAGQENKARSHSLPDHHLFLSRATSVVQMLLFLAYLVFRFQTHRRIFPRNSGSPREASGTSRSCSSRAHLLRTSLAALFCTFASSYYLVSRLSVASKTLAIPESFAAMVVLPQAGSLTKAVTIARHTRSDASPLPEQISRLDFAIRSIMTNVFDTELFILPMLVMLGWAVGVPMRLSFGLFETVIFLLAILIMTYLVQHGKTTYFEGIMLMGTYLTIATALYLRPEGASSPSSGMTTP</sequence>
<gene>
    <name evidence="11" type="ORF">UV8b_05921</name>
</gene>
<dbReference type="Proteomes" id="UP000027002">
    <property type="component" value="Chromosome 4"/>
</dbReference>
<keyword evidence="4 9" id="KW-0812">Transmembrane</keyword>
<dbReference type="InterPro" id="IPR004837">
    <property type="entry name" value="NaCa_Exmemb"/>
</dbReference>
<evidence type="ECO:0000256" key="3">
    <source>
        <dbReference type="ARBA" id="ARBA00022448"/>
    </source>
</evidence>
<feature type="transmembrane region" description="Helical" evidence="9">
    <location>
        <begin position="67"/>
        <end position="83"/>
    </location>
</feature>
<evidence type="ECO:0000313" key="12">
    <source>
        <dbReference type="Proteomes" id="UP000027002"/>
    </source>
</evidence>
<keyword evidence="7 9" id="KW-0472">Membrane</keyword>
<feature type="transmembrane region" description="Helical" evidence="9">
    <location>
        <begin position="146"/>
        <end position="171"/>
    </location>
</feature>
<evidence type="ECO:0000256" key="9">
    <source>
        <dbReference type="SAM" id="Phobius"/>
    </source>
</evidence>
<dbReference type="GO" id="GO:0012505">
    <property type="term" value="C:endomembrane system"/>
    <property type="evidence" value="ECO:0007669"/>
    <property type="project" value="UniProtKB-SubCell"/>
</dbReference>
<evidence type="ECO:0000256" key="6">
    <source>
        <dbReference type="ARBA" id="ARBA00023065"/>
    </source>
</evidence>
<dbReference type="Pfam" id="PF01699">
    <property type="entry name" value="Na_Ca_ex"/>
    <property type="match status" value="2"/>
</dbReference>
<evidence type="ECO:0000256" key="8">
    <source>
        <dbReference type="SAM" id="MobiDB-lite"/>
    </source>
</evidence>
<dbReference type="OrthoDB" id="1699231at2759"/>
<feature type="transmembrane region" description="Helical" evidence="9">
    <location>
        <begin position="115"/>
        <end position="140"/>
    </location>
</feature>
<comment type="subcellular location">
    <subcellularLocation>
        <location evidence="1">Endomembrane system</location>
        <topology evidence="1">Multi-pass membrane protein</topology>
    </subcellularLocation>
</comment>
<keyword evidence="3" id="KW-0813">Transport</keyword>
<keyword evidence="12" id="KW-1185">Reference proteome</keyword>
<dbReference type="InterPro" id="IPR004713">
    <property type="entry name" value="CaH_exchang"/>
</dbReference>
<organism evidence="11 12">
    <name type="scientific">Ustilaginoidea virens</name>
    <name type="common">Rice false smut fungus</name>
    <name type="synonym">Villosiclava virens</name>
    <dbReference type="NCBI Taxonomy" id="1159556"/>
    <lineage>
        <taxon>Eukaryota</taxon>
        <taxon>Fungi</taxon>
        <taxon>Dikarya</taxon>
        <taxon>Ascomycota</taxon>
        <taxon>Pezizomycotina</taxon>
        <taxon>Sordariomycetes</taxon>
        <taxon>Hypocreomycetidae</taxon>
        <taxon>Hypocreales</taxon>
        <taxon>Clavicipitaceae</taxon>
        <taxon>Ustilaginoidea</taxon>
    </lineage>
</organism>
<name>A0A8E5MIL3_USTVR</name>
<dbReference type="GO" id="GO:0015369">
    <property type="term" value="F:calcium:proton antiporter activity"/>
    <property type="evidence" value="ECO:0007669"/>
    <property type="project" value="UniProtKB-ARBA"/>
</dbReference>
<evidence type="ECO:0000259" key="10">
    <source>
        <dbReference type="Pfam" id="PF01699"/>
    </source>
</evidence>
<dbReference type="GeneID" id="66066698"/>
<dbReference type="EMBL" id="CP072756">
    <property type="protein sequence ID" value="QUC21678.1"/>
    <property type="molecule type" value="Genomic_DNA"/>
</dbReference>
<dbReference type="GO" id="GO:0006874">
    <property type="term" value="P:intracellular calcium ion homeostasis"/>
    <property type="evidence" value="ECO:0007669"/>
    <property type="project" value="TreeGrafter"/>
</dbReference>
<evidence type="ECO:0000313" key="11">
    <source>
        <dbReference type="EMBL" id="QUC21678.1"/>
    </source>
</evidence>
<evidence type="ECO:0000256" key="7">
    <source>
        <dbReference type="ARBA" id="ARBA00023136"/>
    </source>
</evidence>
<dbReference type="GO" id="GO:0005774">
    <property type="term" value="C:vacuolar membrane"/>
    <property type="evidence" value="ECO:0007669"/>
    <property type="project" value="UniProtKB-ARBA"/>
</dbReference>
<feature type="transmembrane region" description="Helical" evidence="9">
    <location>
        <begin position="347"/>
        <end position="374"/>
    </location>
</feature>
<feature type="region of interest" description="Disordered" evidence="8">
    <location>
        <begin position="20"/>
        <end position="39"/>
    </location>
</feature>
<evidence type="ECO:0000256" key="4">
    <source>
        <dbReference type="ARBA" id="ARBA00022692"/>
    </source>
</evidence>
<feature type="transmembrane region" description="Helical" evidence="9">
    <location>
        <begin position="183"/>
        <end position="203"/>
    </location>
</feature>
<dbReference type="PANTHER" id="PTHR31503:SF22">
    <property type="entry name" value="VACUOLAR CALCIUM ION TRANSPORTER"/>
    <property type="match status" value="1"/>
</dbReference>
<feature type="transmembrane region" description="Helical" evidence="9">
    <location>
        <begin position="408"/>
        <end position="427"/>
    </location>
</feature>
<evidence type="ECO:0000256" key="2">
    <source>
        <dbReference type="ARBA" id="ARBA00008170"/>
    </source>
</evidence>
<dbReference type="InterPro" id="IPR044880">
    <property type="entry name" value="NCX_ion-bd_dom_sf"/>
</dbReference>
<keyword evidence="5 9" id="KW-1133">Transmembrane helix</keyword>
<accession>A0A8E5MIL3</accession>
<feature type="transmembrane region" description="Helical" evidence="9">
    <location>
        <begin position="89"/>
        <end position="108"/>
    </location>
</feature>
<dbReference type="AlphaFoldDB" id="A0A8E5MIL3"/>